<reference evidence="1 2" key="1">
    <citation type="submission" date="2018-08" db="EMBL/GenBank/DDBJ databases">
        <title>A genome reference for cultivated species of the human gut microbiota.</title>
        <authorList>
            <person name="Zou Y."/>
            <person name="Xue W."/>
            <person name="Luo G."/>
        </authorList>
    </citation>
    <scope>NUCLEOTIDE SEQUENCE [LARGE SCALE GENOMIC DNA]</scope>
    <source>
        <strain evidence="1 2">AM17-44</strain>
    </source>
</reference>
<organism evidence="1 2">
    <name type="scientific">Phocaeicola plebeius</name>
    <dbReference type="NCBI Taxonomy" id="310297"/>
    <lineage>
        <taxon>Bacteria</taxon>
        <taxon>Pseudomonadati</taxon>
        <taxon>Bacteroidota</taxon>
        <taxon>Bacteroidia</taxon>
        <taxon>Bacteroidales</taxon>
        <taxon>Bacteroidaceae</taxon>
        <taxon>Phocaeicola</taxon>
    </lineage>
</organism>
<evidence type="ECO:0000313" key="2">
    <source>
        <dbReference type="Proteomes" id="UP000284998"/>
    </source>
</evidence>
<evidence type="ECO:0000313" key="1">
    <source>
        <dbReference type="EMBL" id="RHH45197.1"/>
    </source>
</evidence>
<name>A0A414X083_9BACT</name>
<accession>A0A414X083</accession>
<gene>
    <name evidence="1" type="ORF">DW204_07325</name>
</gene>
<dbReference type="EMBL" id="QRJS01000014">
    <property type="protein sequence ID" value="RHH45197.1"/>
    <property type="molecule type" value="Genomic_DNA"/>
</dbReference>
<evidence type="ECO:0008006" key="3">
    <source>
        <dbReference type="Google" id="ProtNLM"/>
    </source>
</evidence>
<dbReference type="RefSeq" id="WP_118243539.1">
    <property type="nucleotide sequence ID" value="NZ_QRJS01000014.1"/>
</dbReference>
<proteinExistence type="predicted"/>
<dbReference type="PROSITE" id="PS51257">
    <property type="entry name" value="PROKAR_LIPOPROTEIN"/>
    <property type="match status" value="1"/>
</dbReference>
<protein>
    <recommendedName>
        <fullName evidence="3">DUF4374 domain-containing protein</fullName>
    </recommendedName>
</protein>
<dbReference type="Proteomes" id="UP000284998">
    <property type="component" value="Unassembled WGS sequence"/>
</dbReference>
<comment type="caution">
    <text evidence="1">The sequence shown here is derived from an EMBL/GenBank/DDBJ whole genome shotgun (WGS) entry which is preliminary data.</text>
</comment>
<sequence length="461" mass="52639">MKIKNLILLSAAIFLAACSDKEDMGNPNEDNGNNSPVLVGLNIKDAKYIYGSENNTRSSSIQYRQIKKDGTDMQLGWITEKGDTVEVKDITNIWDINEKYLLVNTDYPIKLEKEKPQYDENGNELPSEAVEILFGASYLVDKQTESVFEIKGKIKIDNSFYNGNIELDGSKAITDEKGNIYIPTYYNKDKNGWRKGAIPTLFKIYTQDLTDFKIENYAEINSEDYFYDEMKYDWFVVNNQGTCFYDMRYIRPFSGTRQYTIGQFIKGSTYGAGFVSPDKNNLYLTAIGGQEYDSYLTITKLSENENSLQGEEVIKMPTDFYDPNYKICTLWNQFKNSIIISAGGFYEFNMNDYSITKIEADLWGFFQKNSYTTTTASFIQNSVDKLTIVSLRDYSSRTVDLANEGIDLRYIYTMEGSEFLHFSGFRYTDSQSVIGTIDENGNVAISETLPVSTITTIVQIK</sequence>
<dbReference type="AlphaFoldDB" id="A0A414X083"/>